<reference evidence="9 10" key="1">
    <citation type="journal article" date="2021" name="J. Hered.">
        <title>A chromosome-level genome assembly of the parasitoid wasp, Cotesia glomerata (Hymenoptera: Braconidae).</title>
        <authorList>
            <person name="Pinto B.J."/>
            <person name="Weis J.J."/>
            <person name="Gamble T."/>
            <person name="Ode P.J."/>
            <person name="Paul R."/>
            <person name="Zaspel J.M."/>
        </authorList>
    </citation>
    <scope>NUCLEOTIDE SEQUENCE [LARGE SCALE GENOMIC DNA]</scope>
    <source>
        <strain evidence="9">CgM1</strain>
    </source>
</reference>
<feature type="region of interest" description="Disordered" evidence="7">
    <location>
        <begin position="547"/>
        <end position="567"/>
    </location>
</feature>
<evidence type="ECO:0000313" key="10">
    <source>
        <dbReference type="Proteomes" id="UP000826195"/>
    </source>
</evidence>
<evidence type="ECO:0000256" key="5">
    <source>
        <dbReference type="ARBA" id="ARBA00022840"/>
    </source>
</evidence>
<dbReference type="FunFam" id="1.10.510.10:FF:000624">
    <property type="entry name" value="Mitogen-activated protein kinase"/>
    <property type="match status" value="1"/>
</dbReference>
<keyword evidence="4" id="KW-0418">Kinase</keyword>
<keyword evidence="2" id="KW-0808">Transferase</keyword>
<dbReference type="Gene3D" id="3.30.200.20">
    <property type="entry name" value="Phosphorylase Kinase, domain 1"/>
    <property type="match status" value="1"/>
</dbReference>
<dbReference type="PANTHER" id="PTHR24055">
    <property type="entry name" value="MITOGEN-ACTIVATED PROTEIN KINASE"/>
    <property type="match status" value="1"/>
</dbReference>
<dbReference type="InterPro" id="IPR000719">
    <property type="entry name" value="Prot_kinase_dom"/>
</dbReference>
<dbReference type="EMBL" id="JAHXZJ010002609">
    <property type="protein sequence ID" value="KAH0540826.1"/>
    <property type="molecule type" value="Genomic_DNA"/>
</dbReference>
<dbReference type="GO" id="GO:0005524">
    <property type="term" value="F:ATP binding"/>
    <property type="evidence" value="ECO:0007669"/>
    <property type="project" value="UniProtKB-UniRule"/>
</dbReference>
<proteinExistence type="predicted"/>
<evidence type="ECO:0000256" key="3">
    <source>
        <dbReference type="ARBA" id="ARBA00022741"/>
    </source>
</evidence>
<keyword evidence="5 6" id="KW-0067">ATP-binding</keyword>
<dbReference type="PROSITE" id="PS00108">
    <property type="entry name" value="PROTEIN_KINASE_ST"/>
    <property type="match status" value="1"/>
</dbReference>
<evidence type="ECO:0000256" key="7">
    <source>
        <dbReference type="SAM" id="MobiDB-lite"/>
    </source>
</evidence>
<feature type="domain" description="Protein kinase" evidence="8">
    <location>
        <begin position="9"/>
        <end position="295"/>
    </location>
</feature>
<dbReference type="InterPro" id="IPR050117">
    <property type="entry name" value="MAPK"/>
</dbReference>
<evidence type="ECO:0000256" key="2">
    <source>
        <dbReference type="ARBA" id="ARBA00022679"/>
    </source>
</evidence>
<evidence type="ECO:0000256" key="6">
    <source>
        <dbReference type="PROSITE-ProRule" id="PRU10141"/>
    </source>
</evidence>
<dbReference type="Pfam" id="PF00069">
    <property type="entry name" value="Pkinase"/>
    <property type="match status" value="1"/>
</dbReference>
<evidence type="ECO:0000313" key="9">
    <source>
        <dbReference type="EMBL" id="KAH0540826.1"/>
    </source>
</evidence>
<keyword evidence="10" id="KW-1185">Reference proteome</keyword>
<dbReference type="InterPro" id="IPR011009">
    <property type="entry name" value="Kinase-like_dom_sf"/>
</dbReference>
<feature type="binding site" evidence="6">
    <location>
        <position position="38"/>
    </location>
    <ligand>
        <name>ATP</name>
        <dbReference type="ChEBI" id="CHEBI:30616"/>
    </ligand>
</feature>
<dbReference type="SUPFAM" id="SSF56112">
    <property type="entry name" value="Protein kinase-like (PK-like)"/>
    <property type="match status" value="1"/>
</dbReference>
<dbReference type="Proteomes" id="UP000826195">
    <property type="component" value="Unassembled WGS sequence"/>
</dbReference>
<dbReference type="PROSITE" id="PS50011">
    <property type="entry name" value="PROTEIN_KINASE_DOM"/>
    <property type="match status" value="1"/>
</dbReference>
<evidence type="ECO:0000259" key="8">
    <source>
        <dbReference type="PROSITE" id="PS50011"/>
    </source>
</evidence>
<comment type="caution">
    <text evidence="9">The sequence shown here is derived from an EMBL/GenBank/DDBJ whole genome shotgun (WGS) entry which is preliminary data.</text>
</comment>
<protein>
    <recommendedName>
        <fullName evidence="8">Protein kinase domain-containing protein</fullName>
    </recommendedName>
</protein>
<dbReference type="InterPro" id="IPR017441">
    <property type="entry name" value="Protein_kinase_ATP_BS"/>
</dbReference>
<dbReference type="PROSITE" id="PS00107">
    <property type="entry name" value="PROTEIN_KINASE_ATP"/>
    <property type="match status" value="1"/>
</dbReference>
<name>A0AAV7HLU9_COTGL</name>
<dbReference type="GO" id="GO:0004674">
    <property type="term" value="F:protein serine/threonine kinase activity"/>
    <property type="evidence" value="ECO:0007669"/>
    <property type="project" value="UniProtKB-KW"/>
</dbReference>
<sequence length="590" mass="68036">MSTSFLKKYKVVQKIGEGSFSEVLKCQDRITGAYYAGKKLKKIYSSMNEMLESSEVIVMRKITRHPNILYLIESHYNHMTGRVILIFELMDMSLYDLIKSRKNRVMSEQKVKIYLYQLLRGLEHLHKHGIFHRDIKPENILVKGDLVKLGDLGSIRGIYSKPPYTEYISTRWYRSPECLLTNGFYGPKMDVWAIGCVFYELLSLKPLFPGSNEIDQIAKIHAILGTPHARVIAKFRRLNKSRNSEYFFPSKGNGSGFTVLLPHVTETGKELLKLMLVYDPENRSNVKRLLDHRYFNNLKESDPPRQASSFTLPPIESCQWRNPGNPVLLSYIASEKRRRYKPLSTRRPKVIEEITSKGSRTINSSPSRQNYTIKSSFSKLNDKVKEETTLYMIHSSKRTDNSWTRTEKSWRKSLYTTRTERSESPGSKASVCKLPLIKNNNNRININVSGETGDARVTRKQIPSTFTPQYNLRERNFYPNFRSKIIHNAKDQHDDSRFTYLPQIQRSIPDRQQAAPTISAPQHNVTLENNKRKTRLATITETRVTLPHTRSSNIKSPAKKIAKHETTKSLGKILTAKKAPPARRLRGKGV</sequence>
<organism evidence="9 10">
    <name type="scientific">Cotesia glomerata</name>
    <name type="common">Lepidopteran parasitic wasp</name>
    <name type="synonym">Apanteles glomeratus</name>
    <dbReference type="NCBI Taxonomy" id="32391"/>
    <lineage>
        <taxon>Eukaryota</taxon>
        <taxon>Metazoa</taxon>
        <taxon>Ecdysozoa</taxon>
        <taxon>Arthropoda</taxon>
        <taxon>Hexapoda</taxon>
        <taxon>Insecta</taxon>
        <taxon>Pterygota</taxon>
        <taxon>Neoptera</taxon>
        <taxon>Endopterygota</taxon>
        <taxon>Hymenoptera</taxon>
        <taxon>Apocrita</taxon>
        <taxon>Ichneumonoidea</taxon>
        <taxon>Braconidae</taxon>
        <taxon>Microgastrinae</taxon>
        <taxon>Cotesia</taxon>
    </lineage>
</organism>
<accession>A0AAV7HLU9</accession>
<dbReference type="AlphaFoldDB" id="A0AAV7HLU9"/>
<dbReference type="SMART" id="SM00220">
    <property type="entry name" value="S_TKc"/>
    <property type="match status" value="1"/>
</dbReference>
<evidence type="ECO:0000256" key="1">
    <source>
        <dbReference type="ARBA" id="ARBA00022527"/>
    </source>
</evidence>
<evidence type="ECO:0000256" key="4">
    <source>
        <dbReference type="ARBA" id="ARBA00022777"/>
    </source>
</evidence>
<keyword evidence="3 6" id="KW-0547">Nucleotide-binding</keyword>
<dbReference type="InterPro" id="IPR008271">
    <property type="entry name" value="Ser/Thr_kinase_AS"/>
</dbReference>
<dbReference type="Gene3D" id="1.10.510.10">
    <property type="entry name" value="Transferase(Phosphotransferase) domain 1"/>
    <property type="match status" value="1"/>
</dbReference>
<gene>
    <name evidence="9" type="ORF">KQX54_020112</name>
</gene>
<keyword evidence="1" id="KW-0723">Serine/threonine-protein kinase</keyword>